<evidence type="ECO:0000313" key="2">
    <source>
        <dbReference type="EMBL" id="VGO22793.1"/>
    </source>
</evidence>
<dbReference type="Proteomes" id="UP000346198">
    <property type="component" value="Unassembled WGS sequence"/>
</dbReference>
<organism evidence="2 3">
    <name type="scientific">Pontiella sulfatireligans</name>
    <dbReference type="NCBI Taxonomy" id="2750658"/>
    <lineage>
        <taxon>Bacteria</taxon>
        <taxon>Pseudomonadati</taxon>
        <taxon>Kiritimatiellota</taxon>
        <taxon>Kiritimatiellia</taxon>
        <taxon>Kiritimatiellales</taxon>
        <taxon>Pontiellaceae</taxon>
        <taxon>Pontiella</taxon>
    </lineage>
</organism>
<keyword evidence="1" id="KW-0812">Transmembrane</keyword>
<dbReference type="Pfam" id="PF13584">
    <property type="entry name" value="BatD"/>
    <property type="match status" value="2"/>
</dbReference>
<gene>
    <name evidence="2" type="ORF">SCARR_04890</name>
</gene>
<keyword evidence="1" id="KW-1133">Transmembrane helix</keyword>
<protein>
    <recommendedName>
        <fullName evidence="4">Protein BatD</fullName>
    </recommendedName>
</protein>
<accession>A0A6C2US67</accession>
<reference evidence="2 3" key="1">
    <citation type="submission" date="2019-04" db="EMBL/GenBank/DDBJ databases">
        <authorList>
            <person name="Van Vliet M D."/>
        </authorList>
    </citation>
    <scope>NUCLEOTIDE SEQUENCE [LARGE SCALE GENOMIC DNA]</scope>
    <source>
        <strain evidence="2 3">F21</strain>
    </source>
</reference>
<dbReference type="PANTHER" id="PTHR40940:SF2">
    <property type="entry name" value="BATD"/>
    <property type="match status" value="1"/>
</dbReference>
<dbReference type="InterPro" id="IPR025738">
    <property type="entry name" value="BatD"/>
</dbReference>
<dbReference type="EMBL" id="CAAHFH010000002">
    <property type="protein sequence ID" value="VGO22793.1"/>
    <property type="molecule type" value="Genomic_DNA"/>
</dbReference>
<proteinExistence type="predicted"/>
<feature type="transmembrane region" description="Helical" evidence="1">
    <location>
        <begin position="456"/>
        <end position="474"/>
    </location>
</feature>
<sequence length="598" mass="66836">MNLAGIKSKSTARTLRNSIFLVLCSIFASALASLAADVKMSIEPQLISLLDRAVLKIEFLDTKGKAADIPEIEGLKIQYQGQSSQTQIVNFKTSSKVVHTYLVTPAKVGDFTIGPVRCQYNGGEKVLTAKLRVIKKADDPEAQQISEMMFSRISSERTAPYVHEPFQLMVDVYVRDGIQIDGNFSLRGGMPESGLEGELDWNVSRGRREEREGTIFNVFRLSTTVKTLTAGTFEFQPEVQVNVIVPRQKRRSYGFDDPFFGDFFGRQESRPYVLECNTLEMEVLGVPMEGRPDSFTGGVGEFNFQVEVGPTAVKAGEPVTVKMRIAGQGNITQIIPPDLETNHDLKLYDARSAPSKNPGEVRFEQVVIPTSDTVKEIPAISFSYFNTKTSDFRTITKGPFPISVEAIPEQVAQVIATIPSAVMQETEILGRDIVYLKPLPKKWTLADATPWHRSRLFFMLLPIPALLLIIVAFATGRKNRLANNVALARRQQAPKAARRSVQQAEKAMHKKNDEAFYEALWNALADYFGNRLNLPPGDVNLQTVLKRVPKEAEAIEKLFTTIEQRRYGIEAGDGSKHEMKALLKQFNSTLHKCERMKL</sequence>
<evidence type="ECO:0008006" key="4">
    <source>
        <dbReference type="Google" id="ProtNLM"/>
    </source>
</evidence>
<dbReference type="PANTHER" id="PTHR40940">
    <property type="entry name" value="PROTEIN BATD-RELATED"/>
    <property type="match status" value="1"/>
</dbReference>
<keyword evidence="3" id="KW-1185">Reference proteome</keyword>
<evidence type="ECO:0000256" key="1">
    <source>
        <dbReference type="SAM" id="Phobius"/>
    </source>
</evidence>
<evidence type="ECO:0000313" key="3">
    <source>
        <dbReference type="Proteomes" id="UP000346198"/>
    </source>
</evidence>
<dbReference type="AlphaFoldDB" id="A0A6C2US67"/>
<name>A0A6C2US67_9BACT</name>
<keyword evidence="1" id="KW-0472">Membrane</keyword>